<dbReference type="Pfam" id="PF13238">
    <property type="entry name" value="AAA_18"/>
    <property type="match status" value="1"/>
</dbReference>
<reference evidence="2" key="1">
    <citation type="journal article" date="2014" name="Genome Announc.">
        <title>Draft genome sequence of Colletotrichum sublineola, a destructive pathogen of cultivated sorghum.</title>
        <authorList>
            <person name="Baroncelli R."/>
            <person name="Sanz-Martin J.M."/>
            <person name="Rech G.E."/>
            <person name="Sukno S.A."/>
            <person name="Thon M.R."/>
        </authorList>
    </citation>
    <scope>NUCLEOTIDE SEQUENCE [LARGE SCALE GENOMIC DNA]</scope>
    <source>
        <strain evidence="2">TX430BB</strain>
    </source>
</reference>
<dbReference type="SUPFAM" id="SSF52540">
    <property type="entry name" value="P-loop containing nucleoside triphosphate hydrolases"/>
    <property type="match status" value="1"/>
</dbReference>
<name>A0A066XTW6_COLSU</name>
<dbReference type="InterPro" id="IPR027417">
    <property type="entry name" value="P-loop_NTPase"/>
</dbReference>
<accession>A0A066XTW6</accession>
<dbReference type="EMBL" id="JMSE01000514">
    <property type="protein sequence ID" value="KDN69430.1"/>
    <property type="molecule type" value="Genomic_DNA"/>
</dbReference>
<dbReference type="Gene3D" id="3.40.50.300">
    <property type="entry name" value="P-loop containing nucleotide triphosphate hydrolases"/>
    <property type="match status" value="1"/>
</dbReference>
<dbReference type="STRING" id="1173701.A0A066XTW6"/>
<proteinExistence type="predicted"/>
<evidence type="ECO:0000313" key="2">
    <source>
        <dbReference type="Proteomes" id="UP000027238"/>
    </source>
</evidence>
<sequence length="186" mass="20583">MSPFIYINGYPGVGKLTVAKELSKLLPKAKVFSNHLLIDLAAAVFDRPAEEYQPLRQALRREVLTSIATAKSTREVTEIFTDQQSSSNLGSSSARDYQNAASIRGSPFISVVLHCELEQNLTRAAGGDRDKGFNTKLTDPDILRSIREREDIFRFQDEYELELDVTQLSPGEAAAKICDHVAAVLP</sequence>
<dbReference type="eggNOG" id="ENOG502SD2T">
    <property type="taxonomic scope" value="Eukaryota"/>
</dbReference>
<organism evidence="1 2">
    <name type="scientific">Colletotrichum sublineola</name>
    <name type="common">Sorghum anthracnose fungus</name>
    <dbReference type="NCBI Taxonomy" id="1173701"/>
    <lineage>
        <taxon>Eukaryota</taxon>
        <taxon>Fungi</taxon>
        <taxon>Dikarya</taxon>
        <taxon>Ascomycota</taxon>
        <taxon>Pezizomycotina</taxon>
        <taxon>Sordariomycetes</taxon>
        <taxon>Hypocreomycetidae</taxon>
        <taxon>Glomerellales</taxon>
        <taxon>Glomerellaceae</taxon>
        <taxon>Colletotrichum</taxon>
        <taxon>Colletotrichum graminicola species complex</taxon>
    </lineage>
</organism>
<keyword evidence="2" id="KW-1185">Reference proteome</keyword>
<dbReference type="Proteomes" id="UP000027238">
    <property type="component" value="Unassembled WGS sequence"/>
</dbReference>
<dbReference type="AlphaFoldDB" id="A0A066XTW6"/>
<comment type="caution">
    <text evidence="1">The sequence shown here is derived from an EMBL/GenBank/DDBJ whole genome shotgun (WGS) entry which is preliminary data.</text>
</comment>
<evidence type="ECO:0000313" key="1">
    <source>
        <dbReference type="EMBL" id="KDN69430.1"/>
    </source>
</evidence>
<dbReference type="OMA" id="IAMSEYT"/>
<dbReference type="HOGENOM" id="CLU_092496_1_0_1"/>
<dbReference type="OrthoDB" id="5426988at2759"/>
<protein>
    <submittedName>
        <fullName evidence="1">Uncharacterized protein</fullName>
    </submittedName>
</protein>
<gene>
    <name evidence="1" type="ORF">CSUB01_05347</name>
</gene>